<dbReference type="RefSeq" id="WP_206256231.1">
    <property type="nucleotide sequence ID" value="NZ_CP071060.1"/>
</dbReference>
<evidence type="ECO:0000313" key="3">
    <source>
        <dbReference type="EMBL" id="QSI78894.1"/>
    </source>
</evidence>
<gene>
    <name evidence="3" type="ORF">JY500_09895</name>
</gene>
<evidence type="ECO:0000259" key="2">
    <source>
        <dbReference type="SMART" id="SM00014"/>
    </source>
</evidence>
<name>A0ABX7MAX5_9RHOO</name>
<dbReference type="SUPFAM" id="SSF48317">
    <property type="entry name" value="Acid phosphatase/Vanadium-dependent haloperoxidase"/>
    <property type="match status" value="1"/>
</dbReference>
<feature type="transmembrane region" description="Helical" evidence="1">
    <location>
        <begin position="132"/>
        <end position="150"/>
    </location>
</feature>
<dbReference type="CDD" id="cd01610">
    <property type="entry name" value="PAP2_like"/>
    <property type="match status" value="1"/>
</dbReference>
<organism evidence="3 4">
    <name type="scientific">Niveibacterium microcysteis</name>
    <dbReference type="NCBI Taxonomy" id="2811415"/>
    <lineage>
        <taxon>Bacteria</taxon>
        <taxon>Pseudomonadati</taxon>
        <taxon>Pseudomonadota</taxon>
        <taxon>Betaproteobacteria</taxon>
        <taxon>Rhodocyclales</taxon>
        <taxon>Rhodocyclaceae</taxon>
        <taxon>Niveibacterium</taxon>
    </lineage>
</organism>
<feature type="transmembrane region" description="Helical" evidence="1">
    <location>
        <begin position="212"/>
        <end position="233"/>
    </location>
</feature>
<sequence length="269" mass="28164">MPESDAPAAPTTLLRPLLIWLPPAILLGAAVWLLMAGANVPVFVALNAAAQSLPEHFWSWATALGTGACAYALIAPTLPKHPRLMAAALLTGAFGGIFTHTIKPLLNAARPAAVLAADQIHVIGDTLTRNSFPSGHAMTAFAFAATLVFFSQRPGRLALVLLPVAIVVALSRIAVGAHWPLDVLVGAAGGWLSGAAGEAVSRRWLIWQRPAMQAVMATALVIMGASLAFTNLGYPQADLLKWALSALAFVSGLVALREQWAQRAQKVAP</sequence>
<dbReference type="Pfam" id="PF01569">
    <property type="entry name" value="PAP2"/>
    <property type="match status" value="1"/>
</dbReference>
<feature type="transmembrane region" description="Helical" evidence="1">
    <location>
        <begin position="84"/>
        <end position="102"/>
    </location>
</feature>
<proteinExistence type="predicted"/>
<feature type="transmembrane region" description="Helical" evidence="1">
    <location>
        <begin position="17"/>
        <end position="37"/>
    </location>
</feature>
<evidence type="ECO:0000256" key="1">
    <source>
        <dbReference type="SAM" id="Phobius"/>
    </source>
</evidence>
<feature type="transmembrane region" description="Helical" evidence="1">
    <location>
        <begin position="181"/>
        <end position="200"/>
    </location>
</feature>
<evidence type="ECO:0000313" key="4">
    <source>
        <dbReference type="Proteomes" id="UP000663570"/>
    </source>
</evidence>
<feature type="transmembrane region" description="Helical" evidence="1">
    <location>
        <begin position="157"/>
        <end position="175"/>
    </location>
</feature>
<keyword evidence="1" id="KW-0812">Transmembrane</keyword>
<keyword evidence="1" id="KW-1133">Transmembrane helix</keyword>
<feature type="domain" description="Phosphatidic acid phosphatase type 2/haloperoxidase" evidence="2">
    <location>
        <begin position="84"/>
        <end position="198"/>
    </location>
</feature>
<dbReference type="InterPro" id="IPR036938">
    <property type="entry name" value="PAP2/HPO_sf"/>
</dbReference>
<dbReference type="EMBL" id="CP071060">
    <property type="protein sequence ID" value="QSI78894.1"/>
    <property type="molecule type" value="Genomic_DNA"/>
</dbReference>
<keyword evidence="4" id="KW-1185">Reference proteome</keyword>
<dbReference type="PANTHER" id="PTHR14969">
    <property type="entry name" value="SPHINGOSINE-1-PHOSPHATE PHOSPHOHYDROLASE"/>
    <property type="match status" value="1"/>
</dbReference>
<feature type="transmembrane region" description="Helical" evidence="1">
    <location>
        <begin position="239"/>
        <end position="256"/>
    </location>
</feature>
<dbReference type="Proteomes" id="UP000663570">
    <property type="component" value="Chromosome"/>
</dbReference>
<keyword evidence="1" id="KW-0472">Membrane</keyword>
<dbReference type="PANTHER" id="PTHR14969:SF13">
    <property type="entry name" value="AT30094P"/>
    <property type="match status" value="1"/>
</dbReference>
<protein>
    <submittedName>
        <fullName evidence="3">Phosphatase PAP2 family protein</fullName>
    </submittedName>
</protein>
<dbReference type="Gene3D" id="1.20.144.10">
    <property type="entry name" value="Phosphatidic acid phosphatase type 2/haloperoxidase"/>
    <property type="match status" value="1"/>
</dbReference>
<dbReference type="InterPro" id="IPR000326">
    <property type="entry name" value="PAP2/HPO"/>
</dbReference>
<dbReference type="SMART" id="SM00014">
    <property type="entry name" value="acidPPc"/>
    <property type="match status" value="1"/>
</dbReference>
<feature type="transmembrane region" description="Helical" evidence="1">
    <location>
        <begin position="57"/>
        <end position="77"/>
    </location>
</feature>
<accession>A0ABX7MAX5</accession>
<reference evidence="3 4" key="1">
    <citation type="submission" date="2021-02" db="EMBL/GenBank/DDBJ databases">
        <title>Niveibacterium changnyeongensis HC41.</title>
        <authorList>
            <person name="Kang M."/>
        </authorList>
    </citation>
    <scope>NUCLEOTIDE SEQUENCE [LARGE SCALE GENOMIC DNA]</scope>
    <source>
        <strain evidence="3 4">HC41</strain>
    </source>
</reference>